<keyword evidence="3 8" id="KW-0641">Proline biosynthesis</keyword>
<dbReference type="GO" id="GO:0005829">
    <property type="term" value="C:cytosol"/>
    <property type="evidence" value="ECO:0007669"/>
    <property type="project" value="TreeGrafter"/>
</dbReference>
<dbReference type="Gene3D" id="3.40.1160.10">
    <property type="entry name" value="Acetylglutamate kinase-like"/>
    <property type="match status" value="1"/>
</dbReference>
<dbReference type="SUPFAM" id="SSF88697">
    <property type="entry name" value="PUA domain-like"/>
    <property type="match status" value="1"/>
</dbReference>
<dbReference type="GO" id="GO:0004349">
    <property type="term" value="F:glutamate 5-kinase activity"/>
    <property type="evidence" value="ECO:0007669"/>
    <property type="project" value="UniProtKB-UniRule"/>
</dbReference>
<comment type="subcellular location">
    <subcellularLocation>
        <location evidence="8">Cytoplasm</location>
    </subcellularLocation>
</comment>
<dbReference type="PANTHER" id="PTHR43654">
    <property type="entry name" value="GLUTAMATE 5-KINASE"/>
    <property type="match status" value="1"/>
</dbReference>
<dbReference type="InterPro" id="IPR011529">
    <property type="entry name" value="Glu_5kinase"/>
</dbReference>
<keyword evidence="2 8" id="KW-0028">Amino-acid biosynthesis</keyword>
<dbReference type="InterPro" id="IPR001048">
    <property type="entry name" value="Asp/Glu/Uridylate_kinase"/>
</dbReference>
<dbReference type="HAMAP" id="MF_00456">
    <property type="entry name" value="ProB"/>
    <property type="match status" value="1"/>
</dbReference>
<keyword evidence="7 8" id="KW-0067">ATP-binding</keyword>
<keyword evidence="5 8" id="KW-0547">Nucleotide-binding</keyword>
<dbReference type="AlphaFoldDB" id="A0A193QGM4"/>
<feature type="binding site" evidence="8">
    <location>
        <position position="61"/>
    </location>
    <ligand>
        <name>ATP</name>
        <dbReference type="ChEBI" id="CHEBI:30616"/>
    </ligand>
</feature>
<keyword evidence="1 8" id="KW-0963">Cytoplasm</keyword>
<evidence type="ECO:0000313" key="10">
    <source>
        <dbReference type="EMBL" id="CRL44322.1"/>
    </source>
</evidence>
<comment type="catalytic activity">
    <reaction evidence="8">
        <text>L-glutamate + ATP = L-glutamyl 5-phosphate + ADP</text>
        <dbReference type="Rhea" id="RHEA:14877"/>
        <dbReference type="ChEBI" id="CHEBI:29985"/>
        <dbReference type="ChEBI" id="CHEBI:30616"/>
        <dbReference type="ChEBI" id="CHEBI:58274"/>
        <dbReference type="ChEBI" id="CHEBI:456216"/>
        <dbReference type="EC" id="2.7.2.11"/>
    </reaction>
</comment>
<gene>
    <name evidence="8 10" type="primary">proB</name>
    <name evidence="10" type="ORF">SGGMMB4_01359</name>
</gene>
<evidence type="ECO:0000313" key="11">
    <source>
        <dbReference type="Proteomes" id="UP000245838"/>
    </source>
</evidence>
<dbReference type="PANTHER" id="PTHR43654:SF1">
    <property type="entry name" value="ISOPENTENYL PHOSPHATE KINASE"/>
    <property type="match status" value="1"/>
</dbReference>
<dbReference type="CDD" id="cd21157">
    <property type="entry name" value="PUA_G5K"/>
    <property type="match status" value="1"/>
</dbReference>
<comment type="pathway">
    <text evidence="8">Amino-acid biosynthesis; L-proline biosynthesis; L-glutamate 5-semialdehyde from L-glutamate: step 1/2.</text>
</comment>
<dbReference type="EC" id="2.7.2.11" evidence="8"/>
<feature type="binding site" evidence="8">
    <location>
        <position position="188"/>
    </location>
    <ligand>
        <name>substrate</name>
    </ligand>
</feature>
<evidence type="ECO:0000256" key="4">
    <source>
        <dbReference type="ARBA" id="ARBA00022679"/>
    </source>
</evidence>
<reference evidence="10 11" key="1">
    <citation type="submission" date="2015-05" db="EMBL/GenBank/DDBJ databases">
        <authorList>
            <person name="Goodhead I."/>
        </authorList>
    </citation>
    <scope>NUCLEOTIDE SEQUENCE [LARGE SCALE GENOMIC DNA]</scope>
    <source>
        <strain evidence="11">morsitans</strain>
    </source>
</reference>
<keyword evidence="4 8" id="KW-0808">Transferase</keyword>
<dbReference type="UniPathway" id="UPA00098">
    <property type="reaction ID" value="UER00359"/>
</dbReference>
<dbReference type="CDD" id="cd04242">
    <property type="entry name" value="AAK_G5K_ProB"/>
    <property type="match status" value="1"/>
</dbReference>
<comment type="similarity">
    <text evidence="8">Belongs to the glutamate 5-kinase family.</text>
</comment>
<dbReference type="PROSITE" id="PS00902">
    <property type="entry name" value="GLUTAMATE_5_KINASE"/>
    <property type="match status" value="1"/>
</dbReference>
<organism evidence="10 11">
    <name type="scientific">Sodalis glossinidius (strain morsitans)</name>
    <dbReference type="NCBI Taxonomy" id="343509"/>
    <lineage>
        <taxon>Bacteria</taxon>
        <taxon>Pseudomonadati</taxon>
        <taxon>Pseudomonadota</taxon>
        <taxon>Gammaproteobacteria</taxon>
        <taxon>Enterobacterales</taxon>
        <taxon>Bruguierivoracaceae</taxon>
        <taxon>Sodalis</taxon>
    </lineage>
</organism>
<dbReference type="PROSITE" id="PS50890">
    <property type="entry name" value="PUA"/>
    <property type="match status" value="1"/>
</dbReference>
<feature type="binding site" evidence="8">
    <location>
        <position position="200"/>
    </location>
    <ligand>
        <name>substrate</name>
    </ligand>
</feature>
<evidence type="ECO:0000259" key="9">
    <source>
        <dbReference type="SMART" id="SM00359"/>
    </source>
</evidence>
<comment type="function">
    <text evidence="8">Catalyzes the transfer of a phosphate group to glutamate to form L-glutamate 5-phosphate.</text>
</comment>
<dbReference type="GO" id="GO:0055129">
    <property type="term" value="P:L-proline biosynthetic process"/>
    <property type="evidence" value="ECO:0007669"/>
    <property type="project" value="UniProtKB-UniRule"/>
</dbReference>
<dbReference type="GO" id="GO:0005524">
    <property type="term" value="F:ATP binding"/>
    <property type="evidence" value="ECO:0007669"/>
    <property type="project" value="UniProtKB-KW"/>
</dbReference>
<feature type="binding site" evidence="8">
    <location>
        <begin position="220"/>
        <end position="221"/>
    </location>
    <ligand>
        <name>ATP</name>
        <dbReference type="ChEBI" id="CHEBI:30616"/>
    </ligand>
</feature>
<keyword evidence="6 8" id="KW-0418">Kinase</keyword>
<dbReference type="InterPro" id="IPR019797">
    <property type="entry name" value="Glutamate_5-kinase_CS"/>
</dbReference>
<evidence type="ECO:0000256" key="6">
    <source>
        <dbReference type="ARBA" id="ARBA00022777"/>
    </source>
</evidence>
<dbReference type="InterPro" id="IPR041739">
    <property type="entry name" value="G5K_ProB"/>
</dbReference>
<feature type="domain" description="PUA" evidence="9">
    <location>
        <begin position="327"/>
        <end position="410"/>
    </location>
</feature>
<dbReference type="NCBIfam" id="TIGR01027">
    <property type="entry name" value="proB"/>
    <property type="match status" value="1"/>
</dbReference>
<dbReference type="Gene3D" id="2.30.130.10">
    <property type="entry name" value="PUA domain"/>
    <property type="match status" value="1"/>
</dbReference>
<dbReference type="Pfam" id="PF00696">
    <property type="entry name" value="AA_kinase"/>
    <property type="match status" value="1"/>
</dbReference>
<evidence type="ECO:0000256" key="2">
    <source>
        <dbReference type="ARBA" id="ARBA00022605"/>
    </source>
</evidence>
<dbReference type="PRINTS" id="PR00474">
    <property type="entry name" value="GLU5KINASE"/>
</dbReference>
<name>A0A193QGM4_SODGM</name>
<dbReference type="SMART" id="SM00359">
    <property type="entry name" value="PUA"/>
    <property type="match status" value="1"/>
</dbReference>
<feature type="binding site" evidence="8">
    <location>
        <begin position="262"/>
        <end position="268"/>
    </location>
    <ligand>
        <name>ATP</name>
        <dbReference type="ChEBI" id="CHEBI:30616"/>
    </ligand>
</feature>
<feature type="binding site" evidence="8">
    <location>
        <position position="101"/>
    </location>
    <ligand>
        <name>substrate</name>
    </ligand>
</feature>
<dbReference type="GO" id="GO:0003723">
    <property type="term" value="F:RNA binding"/>
    <property type="evidence" value="ECO:0007669"/>
    <property type="project" value="InterPro"/>
</dbReference>
<dbReference type="InterPro" id="IPR036974">
    <property type="entry name" value="PUA_sf"/>
</dbReference>
<dbReference type="SUPFAM" id="SSF53633">
    <property type="entry name" value="Carbamate kinase-like"/>
    <property type="match status" value="1"/>
</dbReference>
<dbReference type="FunFam" id="2.30.130.10:FF:000003">
    <property type="entry name" value="Glutamate 5-kinase"/>
    <property type="match status" value="1"/>
</dbReference>
<dbReference type="InterPro" id="IPR015947">
    <property type="entry name" value="PUA-like_sf"/>
</dbReference>
<protein>
    <recommendedName>
        <fullName evidence="8">Glutamate 5-kinase</fullName>
        <ecNumber evidence="8">2.7.2.11</ecNumber>
    </recommendedName>
    <alternativeName>
        <fullName evidence="8">Gamma-glutamyl kinase</fullName>
        <shortName evidence="8">GK</shortName>
    </alternativeName>
</protein>
<dbReference type="InterPro" id="IPR001057">
    <property type="entry name" value="Glu/AcGlu_kinase"/>
</dbReference>
<evidence type="ECO:0000256" key="5">
    <source>
        <dbReference type="ARBA" id="ARBA00022741"/>
    </source>
</evidence>
<dbReference type="Pfam" id="PF01472">
    <property type="entry name" value="PUA"/>
    <property type="match status" value="1"/>
</dbReference>
<dbReference type="InterPro" id="IPR005715">
    <property type="entry name" value="Glu_5kinase/COase_Synthase"/>
</dbReference>
<dbReference type="InterPro" id="IPR036393">
    <property type="entry name" value="AceGlu_kinase-like_sf"/>
</dbReference>
<accession>A0A193QGM4</accession>
<dbReference type="Proteomes" id="UP000245838">
    <property type="component" value="Chromosome sggmmb4_Chromosome"/>
</dbReference>
<evidence type="ECO:0000256" key="7">
    <source>
        <dbReference type="ARBA" id="ARBA00022840"/>
    </source>
</evidence>
<dbReference type="EMBL" id="LN854557">
    <property type="protein sequence ID" value="CRL44322.1"/>
    <property type="molecule type" value="Genomic_DNA"/>
</dbReference>
<evidence type="ECO:0000256" key="1">
    <source>
        <dbReference type="ARBA" id="ARBA00022490"/>
    </source>
</evidence>
<dbReference type="FunFam" id="3.40.1160.10:FF:000006">
    <property type="entry name" value="Glutamate 5-kinase"/>
    <property type="match status" value="1"/>
</dbReference>
<sequence length="418" mass="44607">MRSKSSHSILPPDFPFLLSHSFRAMLAGIAPGPVGGRQTLSQSTSLTADIVMNSSQTLVIKLGTSVLTGGSRRLNRAHIVELVRQCAPLHAAGHRIIIVTSGAIAAGREYLNYPELPATIASKQLLAAVGQSRLIQFWEQLFSLYNIHIGQMLLTRADMEDRERFLNARDTLRALLDNGIVPVINENDAVATAEIKVGDNDNLSALVAILADADKLLLLTDQPGLFSADPRTNPDAELIREVEGINDALRKMAGGSVSGLGTGGMATKLQAAEVANRAGIEVVIAAGGKPGVIGDMMAGASVGTRFHGQKMPLESRKRWLFGPPPAGDITVDDGALKAILQRGSSLLPKGILAVEGDFSRGIVVRIRSTDGRDIAHGVSRYNSDALRMIAGHHSQDISDILGYEYGPVVIHRDDMILC</sequence>
<evidence type="ECO:0000256" key="8">
    <source>
        <dbReference type="HAMAP-Rule" id="MF_00456"/>
    </source>
</evidence>
<dbReference type="InterPro" id="IPR002478">
    <property type="entry name" value="PUA"/>
</dbReference>
<proteinExistence type="inferred from homology"/>
<dbReference type="PIRSF" id="PIRSF000729">
    <property type="entry name" value="GK"/>
    <property type="match status" value="1"/>
</dbReference>
<evidence type="ECO:0000256" key="3">
    <source>
        <dbReference type="ARBA" id="ARBA00022650"/>
    </source>
</evidence>